<dbReference type="EMBL" id="BGPR01014743">
    <property type="protein sequence ID" value="GBN66517.1"/>
    <property type="molecule type" value="Genomic_DNA"/>
</dbReference>
<name>A0A4Y2QT34_ARAVE</name>
<accession>A0A4Y2QT34</accession>
<comment type="caution">
    <text evidence="1">The sequence shown here is derived from an EMBL/GenBank/DDBJ whole genome shotgun (WGS) entry which is preliminary data.</text>
</comment>
<reference evidence="1 2" key="1">
    <citation type="journal article" date="2019" name="Sci. Rep.">
        <title>Orb-weaving spider Araneus ventricosus genome elucidates the spidroin gene catalogue.</title>
        <authorList>
            <person name="Kono N."/>
            <person name="Nakamura H."/>
            <person name="Ohtoshi R."/>
            <person name="Moran D.A.P."/>
            <person name="Shinohara A."/>
            <person name="Yoshida Y."/>
            <person name="Fujiwara M."/>
            <person name="Mori M."/>
            <person name="Tomita M."/>
            <person name="Arakawa K."/>
        </authorList>
    </citation>
    <scope>NUCLEOTIDE SEQUENCE [LARGE SCALE GENOMIC DNA]</scope>
</reference>
<keyword evidence="2" id="KW-1185">Reference proteome</keyword>
<dbReference type="Proteomes" id="UP000499080">
    <property type="component" value="Unassembled WGS sequence"/>
</dbReference>
<proteinExistence type="predicted"/>
<sequence>MEIAPTWTPNPILEHGKRKNNASLKQMNELYGLQNCTKFNMEEKAIASLKNRWKLRNMDSNLEFWEQERKSHRQVFKKQMEWFDMDSN</sequence>
<evidence type="ECO:0000313" key="2">
    <source>
        <dbReference type="Proteomes" id="UP000499080"/>
    </source>
</evidence>
<organism evidence="1 2">
    <name type="scientific">Araneus ventricosus</name>
    <name type="common">Orbweaver spider</name>
    <name type="synonym">Epeira ventricosa</name>
    <dbReference type="NCBI Taxonomy" id="182803"/>
    <lineage>
        <taxon>Eukaryota</taxon>
        <taxon>Metazoa</taxon>
        <taxon>Ecdysozoa</taxon>
        <taxon>Arthropoda</taxon>
        <taxon>Chelicerata</taxon>
        <taxon>Arachnida</taxon>
        <taxon>Araneae</taxon>
        <taxon>Araneomorphae</taxon>
        <taxon>Entelegynae</taxon>
        <taxon>Araneoidea</taxon>
        <taxon>Araneidae</taxon>
        <taxon>Araneus</taxon>
    </lineage>
</organism>
<evidence type="ECO:0000313" key="1">
    <source>
        <dbReference type="EMBL" id="GBN66517.1"/>
    </source>
</evidence>
<dbReference type="AlphaFoldDB" id="A0A4Y2QT34"/>
<gene>
    <name evidence="1" type="ORF">AVEN_25449_1</name>
</gene>
<protein>
    <submittedName>
        <fullName evidence="1">Uncharacterized protein</fullName>
    </submittedName>
</protein>